<evidence type="ECO:0000313" key="1">
    <source>
        <dbReference type="EMBL" id="KAH7843243.1"/>
    </source>
</evidence>
<name>A0ACB7XRR8_9ERIC</name>
<gene>
    <name evidence="1" type="ORF">Vadar_014290</name>
</gene>
<protein>
    <submittedName>
        <fullName evidence="1">Uncharacterized protein</fullName>
    </submittedName>
</protein>
<organism evidence="1 2">
    <name type="scientific">Vaccinium darrowii</name>
    <dbReference type="NCBI Taxonomy" id="229202"/>
    <lineage>
        <taxon>Eukaryota</taxon>
        <taxon>Viridiplantae</taxon>
        <taxon>Streptophyta</taxon>
        <taxon>Embryophyta</taxon>
        <taxon>Tracheophyta</taxon>
        <taxon>Spermatophyta</taxon>
        <taxon>Magnoliopsida</taxon>
        <taxon>eudicotyledons</taxon>
        <taxon>Gunneridae</taxon>
        <taxon>Pentapetalae</taxon>
        <taxon>asterids</taxon>
        <taxon>Ericales</taxon>
        <taxon>Ericaceae</taxon>
        <taxon>Vaccinioideae</taxon>
        <taxon>Vaccinieae</taxon>
        <taxon>Vaccinium</taxon>
    </lineage>
</organism>
<sequence>MENITGNELDCSSKETEVFIIVTNLIKQMQMACIMALLVVNVALERYYSQHESRFTELNPYQEQIDHINRLVRRSDTTYVEQLRMVRNCFMRLCNLVQTVAGCLIRVHNHIRKEMSVGPHEHELDNLELDNLEEQEDDDDYIDTVETTNQWTDWGDTFAQHIFQEWQARKGHGGN</sequence>
<dbReference type="EMBL" id="CM037151">
    <property type="protein sequence ID" value="KAH7843243.1"/>
    <property type="molecule type" value="Genomic_DNA"/>
</dbReference>
<dbReference type="Proteomes" id="UP000828048">
    <property type="component" value="Chromosome 1"/>
</dbReference>
<reference evidence="1 2" key="1">
    <citation type="journal article" date="2021" name="Hortic Res">
        <title>High-quality reference genome and annotation aids understanding of berry development for evergreen blueberry (Vaccinium darrowii).</title>
        <authorList>
            <person name="Yu J."/>
            <person name="Hulse-Kemp A.M."/>
            <person name="Babiker E."/>
            <person name="Staton M."/>
        </authorList>
    </citation>
    <scope>NUCLEOTIDE SEQUENCE [LARGE SCALE GENOMIC DNA]</scope>
    <source>
        <strain evidence="2">cv. NJ 8807/NJ 8810</strain>
        <tissue evidence="1">Young leaf</tissue>
    </source>
</reference>
<keyword evidence="2" id="KW-1185">Reference proteome</keyword>
<accession>A0ACB7XRR8</accession>
<comment type="caution">
    <text evidence="1">The sequence shown here is derived from an EMBL/GenBank/DDBJ whole genome shotgun (WGS) entry which is preliminary data.</text>
</comment>
<evidence type="ECO:0000313" key="2">
    <source>
        <dbReference type="Proteomes" id="UP000828048"/>
    </source>
</evidence>
<proteinExistence type="predicted"/>